<reference evidence="2 3" key="1">
    <citation type="submission" date="2020-05" db="EMBL/GenBank/DDBJ databases">
        <title>Genome Sequencing of Type Strains.</title>
        <authorList>
            <person name="Lemaire J.F."/>
            <person name="Inderbitzin P."/>
            <person name="Gregorio O.A."/>
            <person name="Collins S.B."/>
            <person name="Wespe N."/>
            <person name="Knight-Connoni V."/>
        </authorList>
    </citation>
    <scope>NUCLEOTIDE SEQUENCE [LARGE SCALE GENOMIC DNA]</scope>
    <source>
        <strain evidence="2 3">LMG 21957</strain>
    </source>
</reference>
<dbReference type="Pfam" id="PF08666">
    <property type="entry name" value="SAF"/>
    <property type="match status" value="1"/>
</dbReference>
<dbReference type="SUPFAM" id="SSF51269">
    <property type="entry name" value="AFP III-like domain"/>
    <property type="match status" value="1"/>
</dbReference>
<dbReference type="InterPro" id="IPR013132">
    <property type="entry name" value="PseI/NeuA/B-like_N"/>
</dbReference>
<dbReference type="CDD" id="cd11615">
    <property type="entry name" value="SAF_NeuB_like"/>
    <property type="match status" value="1"/>
</dbReference>
<dbReference type="PROSITE" id="PS50844">
    <property type="entry name" value="AFP_LIKE"/>
    <property type="match status" value="1"/>
</dbReference>
<dbReference type="PANTHER" id="PTHR42966">
    <property type="entry name" value="N-ACETYLNEURAMINATE SYNTHASE"/>
    <property type="match status" value="1"/>
</dbReference>
<dbReference type="InterPro" id="IPR006190">
    <property type="entry name" value="SAF_AFP_Neu5Ac"/>
</dbReference>
<organism evidence="2 3">
    <name type="scientific">Paenibacillus xylanilyticus</name>
    <dbReference type="NCBI Taxonomy" id="248903"/>
    <lineage>
        <taxon>Bacteria</taxon>
        <taxon>Bacillati</taxon>
        <taxon>Bacillota</taxon>
        <taxon>Bacilli</taxon>
        <taxon>Bacillales</taxon>
        <taxon>Paenibacillaceae</taxon>
        <taxon>Paenibacillus</taxon>
    </lineage>
</organism>
<dbReference type="GO" id="GO:0016051">
    <property type="term" value="P:carbohydrate biosynthetic process"/>
    <property type="evidence" value="ECO:0007669"/>
    <property type="project" value="InterPro"/>
</dbReference>
<dbReference type="SMART" id="SM00858">
    <property type="entry name" value="SAF"/>
    <property type="match status" value="1"/>
</dbReference>
<dbReference type="InterPro" id="IPR051690">
    <property type="entry name" value="PseI-like"/>
</dbReference>
<feature type="domain" description="AFP-like" evidence="1">
    <location>
        <begin position="296"/>
        <end position="352"/>
    </location>
</feature>
<dbReference type="GO" id="GO:0047444">
    <property type="term" value="F:N-acylneuraminate-9-phosphate synthase activity"/>
    <property type="evidence" value="ECO:0007669"/>
    <property type="project" value="TreeGrafter"/>
</dbReference>
<keyword evidence="3" id="KW-1185">Reference proteome</keyword>
<evidence type="ECO:0000313" key="2">
    <source>
        <dbReference type="EMBL" id="NUU74820.1"/>
    </source>
</evidence>
<accession>A0A7Y6BTT6</accession>
<evidence type="ECO:0000259" key="1">
    <source>
        <dbReference type="PROSITE" id="PS50844"/>
    </source>
</evidence>
<comment type="caution">
    <text evidence="2">The sequence shown here is derived from an EMBL/GenBank/DDBJ whole genome shotgun (WGS) entry which is preliminary data.</text>
</comment>
<dbReference type="Gene3D" id="3.90.1210.10">
    <property type="entry name" value="Antifreeze-like/N-acetylneuraminic acid synthase C-terminal domain"/>
    <property type="match status" value="1"/>
</dbReference>
<dbReference type="EMBL" id="JABMCB010000159">
    <property type="protein sequence ID" value="NUU74820.1"/>
    <property type="molecule type" value="Genomic_DNA"/>
</dbReference>
<dbReference type="InterPro" id="IPR013785">
    <property type="entry name" value="Aldolase_TIM"/>
</dbReference>
<sequence length="352" mass="39919">MELLKFKDKEIKNYTKPYIIAEIGANHNGDMELAKEMIDAAVKCGVDAVKFQSWTNKSLIAQAEYDRNQKYDDSAKKHFGSLEEMVDKYYLRKEQHYILKEYCSEKGVEFCSTPFSEEEVDLLDEIGVPFYKVASMDINNYRLLKYIAKKMKPVILSTGMSTLAEIEQAVQAIESTGNKNIVILHCISIYPPAPKDIHLNNILTLQRIFPSYPVGFSDHTIGISVPLAAVALGAAVIEKHFTTDKDLPGWDHEVSADPSEMKLIVKESGIISDALGSFQRTVSKAEQNKKDKFRRSIVLTKDMKQGEIILAEDLTFKRPGTHISPDQEQYVIGRTLKKDMKQDELLNWCDLL</sequence>
<dbReference type="PANTHER" id="PTHR42966:SF1">
    <property type="entry name" value="SIALIC ACID SYNTHASE"/>
    <property type="match status" value="1"/>
</dbReference>
<dbReference type="Proteomes" id="UP000526125">
    <property type="component" value="Unassembled WGS sequence"/>
</dbReference>
<protein>
    <submittedName>
        <fullName evidence="2">Polysaccharide biosynthesis protein</fullName>
    </submittedName>
</protein>
<evidence type="ECO:0000313" key="3">
    <source>
        <dbReference type="Proteomes" id="UP000526125"/>
    </source>
</evidence>
<dbReference type="InterPro" id="IPR013974">
    <property type="entry name" value="SAF"/>
</dbReference>
<proteinExistence type="predicted"/>
<name>A0A7Y6BTT6_9BACL</name>
<gene>
    <name evidence="2" type="ORF">HP552_06130</name>
</gene>
<dbReference type="Gene3D" id="3.20.20.70">
    <property type="entry name" value="Aldolase class I"/>
    <property type="match status" value="1"/>
</dbReference>
<dbReference type="SUPFAM" id="SSF51569">
    <property type="entry name" value="Aldolase"/>
    <property type="match status" value="1"/>
</dbReference>
<dbReference type="InterPro" id="IPR057736">
    <property type="entry name" value="SAF_PseI/NeuA/NeuB"/>
</dbReference>
<dbReference type="AlphaFoldDB" id="A0A7Y6BTT6"/>
<dbReference type="InterPro" id="IPR036732">
    <property type="entry name" value="AFP_Neu5c_C_sf"/>
</dbReference>
<dbReference type="Pfam" id="PF03102">
    <property type="entry name" value="NeuB"/>
    <property type="match status" value="1"/>
</dbReference>